<dbReference type="Proteomes" id="UP000186795">
    <property type="component" value="Unassembled WGS sequence"/>
</dbReference>
<dbReference type="RefSeq" id="WP_076526405.1">
    <property type="nucleotide sequence ID" value="NZ_CP048103.1"/>
</dbReference>
<sequence length="123" mass="13692">MGKWMVVALSMVAVMGMLTGCGDVSSGSSGQDSPQEALGEMNQAQRIEVKSVASDQVQHTLTEKKELEKFVAKQRIEEWESESRIPKGAKPSYEYIFYQEETVKAGEKKEKDAPLHEVARLIT</sequence>
<organism evidence="2 3">
    <name type="scientific">Kroppenstedtia eburnea</name>
    <dbReference type="NCBI Taxonomy" id="714067"/>
    <lineage>
        <taxon>Bacteria</taxon>
        <taxon>Bacillati</taxon>
        <taxon>Bacillota</taxon>
        <taxon>Bacilli</taxon>
        <taxon>Bacillales</taxon>
        <taxon>Thermoactinomycetaceae</taxon>
        <taxon>Kroppenstedtia</taxon>
    </lineage>
</organism>
<dbReference type="EMBL" id="FTOD01000016">
    <property type="protein sequence ID" value="SIT16394.1"/>
    <property type="molecule type" value="Genomic_DNA"/>
</dbReference>
<protein>
    <recommendedName>
        <fullName evidence="4">Lipoprotein</fullName>
    </recommendedName>
</protein>
<evidence type="ECO:0000256" key="1">
    <source>
        <dbReference type="SAM" id="SignalP"/>
    </source>
</evidence>
<evidence type="ECO:0008006" key="4">
    <source>
        <dbReference type="Google" id="ProtNLM"/>
    </source>
</evidence>
<proteinExistence type="predicted"/>
<dbReference type="PROSITE" id="PS51257">
    <property type="entry name" value="PROKAR_LIPOPROTEIN"/>
    <property type="match status" value="1"/>
</dbReference>
<dbReference type="OrthoDB" id="2882935at2"/>
<gene>
    <name evidence="2" type="ORF">SAMN05421790_11654</name>
</gene>
<name>A0A1N7Q0I6_9BACL</name>
<dbReference type="AlphaFoldDB" id="A0A1N7Q0I6"/>
<keyword evidence="3" id="KW-1185">Reference proteome</keyword>
<feature type="signal peptide" evidence="1">
    <location>
        <begin position="1"/>
        <end position="19"/>
    </location>
</feature>
<reference evidence="3" key="1">
    <citation type="submission" date="2017-01" db="EMBL/GenBank/DDBJ databases">
        <authorList>
            <person name="Varghese N."/>
            <person name="Submissions S."/>
        </authorList>
    </citation>
    <scope>NUCLEOTIDE SEQUENCE [LARGE SCALE GENOMIC DNA]</scope>
    <source>
        <strain evidence="3">DSM 45196</strain>
    </source>
</reference>
<accession>A0A1N7Q0I6</accession>
<feature type="chain" id="PRO_5038379526" description="Lipoprotein" evidence="1">
    <location>
        <begin position="20"/>
        <end position="123"/>
    </location>
</feature>
<keyword evidence="1" id="KW-0732">Signal</keyword>
<evidence type="ECO:0000313" key="3">
    <source>
        <dbReference type="Proteomes" id="UP000186795"/>
    </source>
</evidence>
<evidence type="ECO:0000313" key="2">
    <source>
        <dbReference type="EMBL" id="SIT16394.1"/>
    </source>
</evidence>